<dbReference type="CDD" id="cd18575">
    <property type="entry name" value="ABC_6TM_bac_exporter_ABCB8_10_like"/>
    <property type="match status" value="1"/>
</dbReference>
<evidence type="ECO:0000256" key="6">
    <source>
        <dbReference type="ARBA" id="ARBA00023136"/>
    </source>
</evidence>
<dbReference type="GO" id="GO:0090374">
    <property type="term" value="P:oligopeptide export from mitochondrion"/>
    <property type="evidence" value="ECO:0007669"/>
    <property type="project" value="TreeGrafter"/>
</dbReference>
<organism evidence="10 11">
    <name type="scientific">Paraferrimonas haliotis</name>
    <dbReference type="NCBI Taxonomy" id="2013866"/>
    <lineage>
        <taxon>Bacteria</taxon>
        <taxon>Pseudomonadati</taxon>
        <taxon>Pseudomonadota</taxon>
        <taxon>Gammaproteobacteria</taxon>
        <taxon>Alteromonadales</taxon>
        <taxon>Ferrimonadaceae</taxon>
        <taxon>Paraferrimonas</taxon>
    </lineage>
</organism>
<dbReference type="GO" id="GO:0015421">
    <property type="term" value="F:ABC-type oligopeptide transporter activity"/>
    <property type="evidence" value="ECO:0007669"/>
    <property type="project" value="TreeGrafter"/>
</dbReference>
<evidence type="ECO:0000259" key="8">
    <source>
        <dbReference type="PROSITE" id="PS50893"/>
    </source>
</evidence>
<keyword evidence="5 7" id="KW-1133">Transmembrane helix</keyword>
<dbReference type="EMBL" id="BSPO01000004">
    <property type="protein sequence ID" value="GLS84774.1"/>
    <property type="molecule type" value="Genomic_DNA"/>
</dbReference>
<dbReference type="InterPro" id="IPR003593">
    <property type="entry name" value="AAA+_ATPase"/>
</dbReference>
<dbReference type="SUPFAM" id="SSF52540">
    <property type="entry name" value="P-loop containing nucleoside triphosphate hydrolases"/>
    <property type="match status" value="1"/>
</dbReference>
<feature type="domain" description="ABC transporter" evidence="8">
    <location>
        <begin position="343"/>
        <end position="579"/>
    </location>
</feature>
<dbReference type="InterPro" id="IPR039421">
    <property type="entry name" value="Type_1_exporter"/>
</dbReference>
<evidence type="ECO:0000256" key="5">
    <source>
        <dbReference type="ARBA" id="ARBA00022989"/>
    </source>
</evidence>
<dbReference type="FunFam" id="3.40.50.300:FF:000218">
    <property type="entry name" value="Multidrug ABC transporter ATP-binding protein"/>
    <property type="match status" value="1"/>
</dbReference>
<proteinExistence type="predicted"/>
<evidence type="ECO:0000313" key="10">
    <source>
        <dbReference type="EMBL" id="GLS84774.1"/>
    </source>
</evidence>
<keyword evidence="4" id="KW-0067">ATP-binding</keyword>
<evidence type="ECO:0000256" key="4">
    <source>
        <dbReference type="ARBA" id="ARBA00022840"/>
    </source>
</evidence>
<dbReference type="Pfam" id="PF00664">
    <property type="entry name" value="ABC_membrane"/>
    <property type="match status" value="1"/>
</dbReference>
<dbReference type="InterPro" id="IPR011527">
    <property type="entry name" value="ABC1_TM_dom"/>
</dbReference>
<feature type="transmembrane region" description="Helical" evidence="7">
    <location>
        <begin position="62"/>
        <end position="86"/>
    </location>
</feature>
<dbReference type="SUPFAM" id="SSF90123">
    <property type="entry name" value="ABC transporter transmembrane region"/>
    <property type="match status" value="1"/>
</dbReference>
<feature type="transmembrane region" description="Helical" evidence="7">
    <location>
        <begin position="286"/>
        <end position="307"/>
    </location>
</feature>
<dbReference type="InterPro" id="IPR027417">
    <property type="entry name" value="P-loop_NTPase"/>
</dbReference>
<dbReference type="PROSITE" id="PS00211">
    <property type="entry name" value="ABC_TRANSPORTER_1"/>
    <property type="match status" value="1"/>
</dbReference>
<keyword evidence="3" id="KW-0547">Nucleotide-binding</keyword>
<dbReference type="PROSITE" id="PS50893">
    <property type="entry name" value="ABC_TRANSPORTER_2"/>
    <property type="match status" value="1"/>
</dbReference>
<dbReference type="Gene3D" id="3.40.50.300">
    <property type="entry name" value="P-loop containing nucleotide triphosphate hydrolases"/>
    <property type="match status" value="1"/>
</dbReference>
<name>A0AA37TXU2_9GAMM</name>
<dbReference type="Proteomes" id="UP001157439">
    <property type="component" value="Unassembled WGS sequence"/>
</dbReference>
<evidence type="ECO:0000313" key="11">
    <source>
        <dbReference type="Proteomes" id="UP001157439"/>
    </source>
</evidence>
<feature type="transmembrane region" description="Helical" evidence="7">
    <location>
        <begin position="243"/>
        <end position="266"/>
    </location>
</feature>
<comment type="caution">
    <text evidence="10">The sequence shown here is derived from an EMBL/GenBank/DDBJ whole genome shotgun (WGS) entry which is preliminary data.</text>
</comment>
<dbReference type="AlphaFoldDB" id="A0AA37TXU2"/>
<dbReference type="RefSeq" id="WP_095499759.1">
    <property type="nucleotide sequence ID" value="NZ_BSPO01000004.1"/>
</dbReference>
<comment type="subcellular location">
    <subcellularLocation>
        <location evidence="1">Cell membrane</location>
        <topology evidence="1">Multi-pass membrane protein</topology>
    </subcellularLocation>
</comment>
<dbReference type="Pfam" id="PF00005">
    <property type="entry name" value="ABC_tran"/>
    <property type="match status" value="1"/>
</dbReference>
<feature type="transmembrane region" description="Helical" evidence="7">
    <location>
        <begin position="166"/>
        <end position="184"/>
    </location>
</feature>
<keyword evidence="11" id="KW-1185">Reference proteome</keyword>
<dbReference type="PANTHER" id="PTHR43394">
    <property type="entry name" value="ATP-DEPENDENT PERMEASE MDL1, MITOCHONDRIAL"/>
    <property type="match status" value="1"/>
</dbReference>
<feature type="transmembrane region" description="Helical" evidence="7">
    <location>
        <begin position="25"/>
        <end position="42"/>
    </location>
</feature>
<keyword evidence="2 7" id="KW-0812">Transmembrane</keyword>
<reference evidence="10 11" key="1">
    <citation type="journal article" date="2014" name="Int. J. Syst. Evol. Microbiol.">
        <title>Complete genome sequence of Corynebacterium casei LMG S-19264T (=DSM 44701T), isolated from a smear-ripened cheese.</title>
        <authorList>
            <consortium name="US DOE Joint Genome Institute (JGI-PGF)"/>
            <person name="Walter F."/>
            <person name="Albersmeier A."/>
            <person name="Kalinowski J."/>
            <person name="Ruckert C."/>
        </authorList>
    </citation>
    <scope>NUCLEOTIDE SEQUENCE [LARGE SCALE GENOMIC DNA]</scope>
    <source>
        <strain evidence="10 11">NBRC 112785</strain>
    </source>
</reference>
<dbReference type="InterPro" id="IPR017871">
    <property type="entry name" value="ABC_transporter-like_CS"/>
</dbReference>
<evidence type="ECO:0000256" key="7">
    <source>
        <dbReference type="SAM" id="Phobius"/>
    </source>
</evidence>
<feature type="transmembrane region" description="Helical" evidence="7">
    <location>
        <begin position="143"/>
        <end position="160"/>
    </location>
</feature>
<evidence type="ECO:0000256" key="1">
    <source>
        <dbReference type="ARBA" id="ARBA00004651"/>
    </source>
</evidence>
<gene>
    <name evidence="10" type="ORF">GCM10007894_27510</name>
</gene>
<dbReference type="GO" id="GO:0005886">
    <property type="term" value="C:plasma membrane"/>
    <property type="evidence" value="ECO:0007669"/>
    <property type="project" value="UniProtKB-SubCell"/>
</dbReference>
<feature type="domain" description="ABC transmembrane type-1" evidence="9">
    <location>
        <begin position="26"/>
        <end position="308"/>
    </location>
</feature>
<dbReference type="Gene3D" id="1.20.1560.10">
    <property type="entry name" value="ABC transporter type 1, transmembrane domain"/>
    <property type="match status" value="1"/>
</dbReference>
<dbReference type="SMART" id="SM00382">
    <property type="entry name" value="AAA"/>
    <property type="match status" value="1"/>
</dbReference>
<dbReference type="PANTHER" id="PTHR43394:SF1">
    <property type="entry name" value="ATP-BINDING CASSETTE SUB-FAMILY B MEMBER 10, MITOCHONDRIAL"/>
    <property type="match status" value="1"/>
</dbReference>
<dbReference type="InterPro" id="IPR036640">
    <property type="entry name" value="ABC1_TM_sf"/>
</dbReference>
<evidence type="ECO:0000256" key="3">
    <source>
        <dbReference type="ARBA" id="ARBA00022741"/>
    </source>
</evidence>
<dbReference type="InterPro" id="IPR003439">
    <property type="entry name" value="ABC_transporter-like_ATP-bd"/>
</dbReference>
<dbReference type="PROSITE" id="PS50929">
    <property type="entry name" value="ABC_TM1F"/>
    <property type="match status" value="1"/>
</dbReference>
<keyword evidence="6 7" id="KW-0472">Membrane</keyword>
<dbReference type="GO" id="GO:0005524">
    <property type="term" value="F:ATP binding"/>
    <property type="evidence" value="ECO:0007669"/>
    <property type="project" value="UniProtKB-KW"/>
</dbReference>
<protein>
    <submittedName>
        <fullName evidence="10">ABC transporter permease</fullName>
    </submittedName>
</protein>
<accession>A0AA37TXU2</accession>
<evidence type="ECO:0000256" key="2">
    <source>
        <dbReference type="ARBA" id="ARBA00022692"/>
    </source>
</evidence>
<evidence type="ECO:0000259" key="9">
    <source>
        <dbReference type="PROSITE" id="PS50929"/>
    </source>
</evidence>
<sequence>MTAKPSTKKVLGWIISFLAPYKKKVFFAGIALFLGSATWLALGQGIRLFIDSGFLSGESDTLSHLVGLMLAIVMVGCIATFFRAYLVTWLGERVSADIRLAVFNRLLSLSPHYFQEQRTGEIISRFTADATLLQTVVGMSLSMALRSSVTAFGGIIMMLFTSFKLAALALIAVPLVLAPIAIFGKKVKTLARDSQDKVADVGAHLDETLHEIHTVQSYTHEYQDRMLFGQRIASVMNAAESRIFYRSLLITVVMAFSLAAVTLVSWYGALQVVQNNISAGELTAFLFYAVMVASAVATLSAVIGDILRAVGASERMMELQFANDNLIKSQPANELSDNPNSTIEISNLCFSYPNDALSPVLQDINLTIKPGERVALVGPSGAGKSTLFQLLLRFYLPNSGYVSINSQDISQCSNESVRKQFAIVPQESVIFATSVFENVRYGRTDATLDEVKKACIAARADEFISSLSDGYETQLGERGTRLSGGQKQRIAIARAILSNRPILLLDEATSALDAVSESKVQQALDNLMQGRTSIIIAHRLATVRNVDRILLIENGTISASGSHDYLVANNETYRKLAELQLLT</sequence>
<dbReference type="GO" id="GO:0016887">
    <property type="term" value="F:ATP hydrolysis activity"/>
    <property type="evidence" value="ECO:0007669"/>
    <property type="project" value="InterPro"/>
</dbReference>